<dbReference type="GO" id="GO:0005737">
    <property type="term" value="C:cytoplasm"/>
    <property type="evidence" value="ECO:0007669"/>
    <property type="project" value="GOC"/>
</dbReference>
<keyword evidence="2" id="KW-1185">Reference proteome</keyword>
<dbReference type="InterPro" id="IPR009091">
    <property type="entry name" value="RCC1/BLIP-II"/>
</dbReference>
<evidence type="ECO:0000313" key="2">
    <source>
        <dbReference type="Proteomes" id="UP001497623"/>
    </source>
</evidence>
<gene>
    <name evidence="1" type="ORF">MNOR_LOCUS37856</name>
</gene>
<accession>A0AAV2SLQ5</accession>
<dbReference type="InterPro" id="IPR006624">
    <property type="entry name" value="Beta-propeller_rpt_TECPR"/>
</dbReference>
<comment type="caution">
    <text evidence="1">The sequence shown here is derived from an EMBL/GenBank/DDBJ whole genome shotgun (WGS) entry which is preliminary data.</text>
</comment>
<dbReference type="SMART" id="SM00706">
    <property type="entry name" value="TECPR"/>
    <property type="match status" value="2"/>
</dbReference>
<reference evidence="1 2" key="1">
    <citation type="submission" date="2024-05" db="EMBL/GenBank/DDBJ databases">
        <authorList>
            <person name="Wallberg A."/>
        </authorList>
    </citation>
    <scope>NUCLEOTIDE SEQUENCE [LARGE SCALE GENOMIC DNA]</scope>
</reference>
<dbReference type="PANTHER" id="PTHR23287:SF16">
    <property type="entry name" value="TECTONIN BETA-PROPELLER REPEAT-CONTAINING PROTEIN 2"/>
    <property type="match status" value="1"/>
</dbReference>
<organism evidence="1 2">
    <name type="scientific">Meganyctiphanes norvegica</name>
    <name type="common">Northern krill</name>
    <name type="synonym">Thysanopoda norvegica</name>
    <dbReference type="NCBI Taxonomy" id="48144"/>
    <lineage>
        <taxon>Eukaryota</taxon>
        <taxon>Metazoa</taxon>
        <taxon>Ecdysozoa</taxon>
        <taxon>Arthropoda</taxon>
        <taxon>Crustacea</taxon>
        <taxon>Multicrustacea</taxon>
        <taxon>Malacostraca</taxon>
        <taxon>Eumalacostraca</taxon>
        <taxon>Eucarida</taxon>
        <taxon>Euphausiacea</taxon>
        <taxon>Euphausiidae</taxon>
        <taxon>Meganyctiphanes</taxon>
    </lineage>
</organism>
<evidence type="ECO:0000313" key="1">
    <source>
        <dbReference type="EMBL" id="CAL4204446.1"/>
    </source>
</evidence>
<proteinExistence type="predicted"/>
<dbReference type="GO" id="GO:0032527">
    <property type="term" value="P:protein exit from endoplasmic reticulum"/>
    <property type="evidence" value="ECO:0007669"/>
    <property type="project" value="TreeGrafter"/>
</dbReference>
<dbReference type="SUPFAM" id="SSF50985">
    <property type="entry name" value="RCC1/BLIP-II"/>
    <property type="match status" value="1"/>
</dbReference>
<protein>
    <submittedName>
        <fullName evidence="1">Uncharacterized protein</fullName>
    </submittedName>
</protein>
<sequence>GHYWQLSGEETWSLVCVEGLYQEHGAICALSPKGKLFLINPNTFSAVPVSLEKNECIVSVSQRPETLWVLTRTGEIYIRMGLSASSIHGNTWEKLDLHQISDVHLCHISCGTEVVWGVDTRGGVYMRQGPLTPPPADSLPPAWIQVDPSPLMGNAVFTKVCDNIYIWISPD</sequence>
<dbReference type="AlphaFoldDB" id="A0AAV2SLQ5"/>
<feature type="non-terminal residue" evidence="1">
    <location>
        <position position="1"/>
    </location>
</feature>
<dbReference type="EMBL" id="CAXKWB010080177">
    <property type="protein sequence ID" value="CAL4204446.1"/>
    <property type="molecule type" value="Genomic_DNA"/>
</dbReference>
<dbReference type="PANTHER" id="PTHR23287">
    <property type="entry name" value="RUBY-EYE2-LIKE PROTEIN"/>
    <property type="match status" value="1"/>
</dbReference>
<dbReference type="Proteomes" id="UP001497623">
    <property type="component" value="Unassembled WGS sequence"/>
</dbReference>
<feature type="non-terminal residue" evidence="1">
    <location>
        <position position="171"/>
    </location>
</feature>
<name>A0AAV2SLQ5_MEGNR</name>